<dbReference type="PANTHER" id="PTHR45339">
    <property type="entry name" value="HYBRID SIGNAL TRANSDUCTION HISTIDINE KINASE J"/>
    <property type="match status" value="1"/>
</dbReference>
<evidence type="ECO:0000313" key="12">
    <source>
        <dbReference type="EMBL" id="MDR7151723.1"/>
    </source>
</evidence>
<dbReference type="EMBL" id="JAVDWU010000008">
    <property type="protein sequence ID" value="MDR7151723.1"/>
    <property type="molecule type" value="Genomic_DNA"/>
</dbReference>
<keyword evidence="4" id="KW-0812">Transmembrane</keyword>
<reference evidence="12 13" key="1">
    <citation type="submission" date="2023-07" db="EMBL/GenBank/DDBJ databases">
        <title>Sorghum-associated microbial communities from plants grown in Nebraska, USA.</title>
        <authorList>
            <person name="Schachtman D."/>
        </authorList>
    </citation>
    <scope>NUCLEOTIDE SEQUENCE [LARGE SCALE GENOMIC DNA]</scope>
    <source>
        <strain evidence="12 13">4249</strain>
    </source>
</reference>
<organism evidence="12 13">
    <name type="scientific">Hydrogenophaga palleronii</name>
    <dbReference type="NCBI Taxonomy" id="65655"/>
    <lineage>
        <taxon>Bacteria</taxon>
        <taxon>Pseudomonadati</taxon>
        <taxon>Pseudomonadota</taxon>
        <taxon>Betaproteobacteria</taxon>
        <taxon>Burkholderiales</taxon>
        <taxon>Comamonadaceae</taxon>
        <taxon>Hydrogenophaga</taxon>
    </lineage>
</organism>
<keyword evidence="6" id="KW-0067">ATP-binding</keyword>
<keyword evidence="7" id="KW-1133">Transmembrane helix</keyword>
<feature type="domain" description="Response regulatory" evidence="11">
    <location>
        <begin position="147"/>
        <end position="265"/>
    </location>
</feature>
<accession>A0ABU1WR18</accession>
<keyword evidence="8" id="KW-0902">Two-component regulatory system</keyword>
<evidence type="ECO:0000256" key="7">
    <source>
        <dbReference type="ARBA" id="ARBA00022989"/>
    </source>
</evidence>
<comment type="subcellular location">
    <subcellularLocation>
        <location evidence="1">Cell membrane</location>
        <topology evidence="1">Multi-pass membrane protein</topology>
    </subcellularLocation>
</comment>
<proteinExistence type="predicted"/>
<keyword evidence="13" id="KW-1185">Reference proteome</keyword>
<evidence type="ECO:0000259" key="11">
    <source>
        <dbReference type="PROSITE" id="PS50110"/>
    </source>
</evidence>
<dbReference type="CDD" id="cd17546">
    <property type="entry name" value="REC_hyHK_CKI1_RcsC-like"/>
    <property type="match status" value="1"/>
</dbReference>
<dbReference type="Gene3D" id="3.30.450.20">
    <property type="entry name" value="PAS domain"/>
    <property type="match status" value="1"/>
</dbReference>
<dbReference type="SUPFAM" id="SSF52172">
    <property type="entry name" value="CheY-like"/>
    <property type="match status" value="1"/>
</dbReference>
<dbReference type="SUPFAM" id="SSF55785">
    <property type="entry name" value="PYP-like sensor domain (PAS domain)"/>
    <property type="match status" value="1"/>
</dbReference>
<name>A0ABU1WR18_9BURK</name>
<dbReference type="InterPro" id="IPR036641">
    <property type="entry name" value="HPT_dom_sf"/>
</dbReference>
<keyword evidence="3 10" id="KW-0597">Phosphoprotein</keyword>
<dbReference type="Pfam" id="PF00072">
    <property type="entry name" value="Response_reg"/>
    <property type="match status" value="1"/>
</dbReference>
<evidence type="ECO:0000256" key="4">
    <source>
        <dbReference type="ARBA" id="ARBA00022692"/>
    </source>
</evidence>
<dbReference type="InterPro" id="IPR035965">
    <property type="entry name" value="PAS-like_dom_sf"/>
</dbReference>
<dbReference type="RefSeq" id="WP_310319626.1">
    <property type="nucleotide sequence ID" value="NZ_JAVDWU010000008.1"/>
</dbReference>
<evidence type="ECO:0000313" key="13">
    <source>
        <dbReference type="Proteomes" id="UP001265700"/>
    </source>
</evidence>
<evidence type="ECO:0000256" key="1">
    <source>
        <dbReference type="ARBA" id="ARBA00004651"/>
    </source>
</evidence>
<protein>
    <submittedName>
        <fullName evidence="12">CheY-like chemotaxis protein/HPt (Histidine-containing phosphotransfer) domain-containing protein</fullName>
    </submittedName>
</protein>
<evidence type="ECO:0000256" key="9">
    <source>
        <dbReference type="ARBA" id="ARBA00023136"/>
    </source>
</evidence>
<sequence>MVADESGQVVFANDAACAWRGRDRQQVLQERLQDIDDALWREWSDPDHSRWQPGRFSEWQSWCETEDGRRVATSFRLQALALREHRFLLLVSGELYPREDVEQGRTLAFVQGMDLSRIETCLPKSGGRSLSKESRGMNELTSLQGMRVLVVDDNEINRELATSILASHGATAITANDGQAAVKVLESGSSVCDIVLMDLQMPGMDGIQTTAQIRQLPGYERLPIVALTASAFNEQRVAALRAGMDAVVTKPFDVSGLVRLLLQLVRGVAGGDGRAADGSPARSPAASTRAPLLVDIDAGLALWQDAEQYRHHLHRFVKEHEDEVQRVGTLGNEDLILMVHKTHGSAAALALVAVAEAANLLEAHLRSGARDPEEVARFGADIRRTCLAINEYLDASGAD</sequence>
<dbReference type="InterPro" id="IPR011006">
    <property type="entry name" value="CheY-like_superfamily"/>
</dbReference>
<keyword evidence="9" id="KW-0472">Membrane</keyword>
<evidence type="ECO:0000256" key="8">
    <source>
        <dbReference type="ARBA" id="ARBA00023012"/>
    </source>
</evidence>
<dbReference type="PROSITE" id="PS50110">
    <property type="entry name" value="RESPONSE_REGULATORY"/>
    <property type="match status" value="1"/>
</dbReference>
<comment type="caution">
    <text evidence="12">The sequence shown here is derived from an EMBL/GenBank/DDBJ whole genome shotgun (WGS) entry which is preliminary data.</text>
</comment>
<keyword evidence="2" id="KW-1003">Cell membrane</keyword>
<dbReference type="SUPFAM" id="SSF47226">
    <property type="entry name" value="Histidine-containing phosphotransfer domain, HPT domain"/>
    <property type="match status" value="1"/>
</dbReference>
<evidence type="ECO:0000256" key="2">
    <source>
        <dbReference type="ARBA" id="ARBA00022475"/>
    </source>
</evidence>
<evidence type="ECO:0000256" key="3">
    <source>
        <dbReference type="ARBA" id="ARBA00022553"/>
    </source>
</evidence>
<evidence type="ECO:0000256" key="6">
    <source>
        <dbReference type="ARBA" id="ARBA00022840"/>
    </source>
</evidence>
<feature type="modified residue" description="4-aspartylphosphate" evidence="10">
    <location>
        <position position="198"/>
    </location>
</feature>
<dbReference type="Proteomes" id="UP001265700">
    <property type="component" value="Unassembled WGS sequence"/>
</dbReference>
<dbReference type="Gene3D" id="3.40.50.2300">
    <property type="match status" value="1"/>
</dbReference>
<evidence type="ECO:0000256" key="10">
    <source>
        <dbReference type="PROSITE-ProRule" id="PRU00169"/>
    </source>
</evidence>
<gene>
    <name evidence="12" type="ORF">J2W49_003699</name>
</gene>
<dbReference type="PANTHER" id="PTHR45339:SF1">
    <property type="entry name" value="HYBRID SIGNAL TRANSDUCTION HISTIDINE KINASE J"/>
    <property type="match status" value="1"/>
</dbReference>
<dbReference type="SMART" id="SM00448">
    <property type="entry name" value="REC"/>
    <property type="match status" value="1"/>
</dbReference>
<dbReference type="InterPro" id="IPR001789">
    <property type="entry name" value="Sig_transdc_resp-reg_receiver"/>
</dbReference>
<keyword evidence="5" id="KW-0547">Nucleotide-binding</keyword>
<evidence type="ECO:0000256" key="5">
    <source>
        <dbReference type="ARBA" id="ARBA00022741"/>
    </source>
</evidence>